<dbReference type="EMBL" id="PKSM01000009">
    <property type="protein sequence ID" value="POW22501.1"/>
    <property type="molecule type" value="Genomic_DNA"/>
</dbReference>
<reference evidence="2 3" key="1">
    <citation type="submission" date="2017-12" db="EMBL/GenBank/DDBJ databases">
        <title>Gene loss provides genomic basis for host adaptation in cereal stripe rust fungi.</title>
        <authorList>
            <person name="Xia C."/>
        </authorList>
    </citation>
    <scope>NUCLEOTIDE SEQUENCE [LARGE SCALE GENOMIC DNA]</scope>
    <source>
        <strain evidence="2 3">93TX-2</strain>
    </source>
</reference>
<evidence type="ECO:0000313" key="2">
    <source>
        <dbReference type="EMBL" id="POW22501.1"/>
    </source>
</evidence>
<accession>A0A2S4WL70</accession>
<comment type="caution">
    <text evidence="2">The sequence shown here is derived from an EMBL/GenBank/DDBJ whole genome shotgun (WGS) entry which is preliminary data.</text>
</comment>
<reference evidence="3" key="2">
    <citation type="journal article" date="2018" name="BMC Genomics">
        <title>Genomic insights into host adaptation between the wheat stripe rust pathogen (Puccinia striiformis f. sp. tritici) and the barley stripe rust pathogen (Puccinia striiformis f. sp. hordei).</title>
        <authorList>
            <person name="Xia C."/>
            <person name="Wang M."/>
            <person name="Yin C."/>
            <person name="Cornejo O.E."/>
            <person name="Hulbert S.H."/>
            <person name="Chen X."/>
        </authorList>
    </citation>
    <scope>NUCLEOTIDE SEQUENCE [LARGE SCALE GENOMIC DNA]</scope>
    <source>
        <strain evidence="3">93TX-2</strain>
    </source>
</reference>
<dbReference type="VEuPathDB" id="FungiDB:PSTT_03846"/>
<feature type="region of interest" description="Disordered" evidence="1">
    <location>
        <begin position="218"/>
        <end position="242"/>
    </location>
</feature>
<proteinExistence type="predicted"/>
<protein>
    <submittedName>
        <fullName evidence="2">Uncharacterized protein</fullName>
    </submittedName>
</protein>
<feature type="compositionally biased region" description="Low complexity" evidence="1">
    <location>
        <begin position="233"/>
        <end position="242"/>
    </location>
</feature>
<keyword evidence="3" id="KW-1185">Reference proteome</keyword>
<dbReference type="Proteomes" id="UP000238274">
    <property type="component" value="Unassembled WGS sequence"/>
</dbReference>
<evidence type="ECO:0000313" key="3">
    <source>
        <dbReference type="Proteomes" id="UP000238274"/>
    </source>
</evidence>
<evidence type="ECO:0000256" key="1">
    <source>
        <dbReference type="SAM" id="MobiDB-lite"/>
    </source>
</evidence>
<dbReference type="AlphaFoldDB" id="A0A2S4WL70"/>
<sequence>MSDPKLTHPVTCYGLFTTTAEGQLSARFAYGSRSGRISTQSVLRLGGMTSNKQLDMSVTLRCNTANINTLGAAGGSYFLAGDLIARNDGTAPIFTYLHKDAQKVGRIGEEPRNQISVVGLGYVTTRTPVKESGGTRLDVIIEHHGLDTQQLCSTVPFSVKYVIPSDKHAAKTHELFQIGQEVQVRGKLIDWDMSIHMAVVLVRTTLLQFSSVAADPSTTSQVDVVSPTTGPRSASPSSATISTSQGEIAFDRWDTMWDQTLVETNEMMGDASQTRSVFAMVCVHNLPSNPTELFNRHLESLTSDRTRLDPSNPTSRMLTPLEKRSFGLFKIQEKLAGMESTLEAVGLRITHDERSKMSLFSPRNAHAPNPSI</sequence>
<organism evidence="2 3">
    <name type="scientific">Puccinia striiformis</name>
    <dbReference type="NCBI Taxonomy" id="27350"/>
    <lineage>
        <taxon>Eukaryota</taxon>
        <taxon>Fungi</taxon>
        <taxon>Dikarya</taxon>
        <taxon>Basidiomycota</taxon>
        <taxon>Pucciniomycotina</taxon>
        <taxon>Pucciniomycetes</taxon>
        <taxon>Pucciniales</taxon>
        <taxon>Pucciniaceae</taxon>
        <taxon>Puccinia</taxon>
    </lineage>
</organism>
<gene>
    <name evidence="2" type="ORF">PSHT_01240</name>
</gene>
<name>A0A2S4WL70_9BASI</name>
<reference evidence="3" key="3">
    <citation type="journal article" date="2018" name="Mol. Plant Microbe Interact.">
        <title>Genome sequence resources for the wheat stripe rust pathogen (Puccinia striiformis f. sp. tritici) and the barley stripe rust pathogen (Puccinia striiformis f. sp. hordei).</title>
        <authorList>
            <person name="Xia C."/>
            <person name="Wang M."/>
            <person name="Yin C."/>
            <person name="Cornejo O.E."/>
            <person name="Hulbert S.H."/>
            <person name="Chen X."/>
        </authorList>
    </citation>
    <scope>NUCLEOTIDE SEQUENCE [LARGE SCALE GENOMIC DNA]</scope>
    <source>
        <strain evidence="3">93TX-2</strain>
    </source>
</reference>
<feature type="compositionally biased region" description="Polar residues" evidence="1">
    <location>
        <begin position="218"/>
        <end position="232"/>
    </location>
</feature>
<dbReference type="OrthoDB" id="2506484at2759"/>
<dbReference type="VEuPathDB" id="FungiDB:PSHT_01240"/>